<accession>A0ABX5NZP7</accession>
<organism evidence="1 2">
    <name type="scientific">Rhizobium wuzhouense</name>
    <dbReference type="NCBI Taxonomy" id="1986026"/>
    <lineage>
        <taxon>Bacteria</taxon>
        <taxon>Pseudomonadati</taxon>
        <taxon>Pseudomonadota</taxon>
        <taxon>Alphaproteobacteria</taxon>
        <taxon>Hyphomicrobiales</taxon>
        <taxon>Rhizobiaceae</taxon>
        <taxon>Rhizobium/Agrobacterium group</taxon>
        <taxon>Rhizobium</taxon>
    </lineage>
</organism>
<comment type="caution">
    <text evidence="1">The sequence shown here is derived from an EMBL/GenBank/DDBJ whole genome shotgun (WGS) entry which is preliminary data.</text>
</comment>
<evidence type="ECO:0000313" key="2">
    <source>
        <dbReference type="Proteomes" id="UP000247536"/>
    </source>
</evidence>
<gene>
    <name evidence="1" type="ORF">DMY87_00555</name>
</gene>
<proteinExistence type="predicted"/>
<reference evidence="1 2" key="1">
    <citation type="submission" date="2018-06" db="EMBL/GenBank/DDBJ databases">
        <title>Rhizobium wuzhouense sp. nov., isolated from roots of Oryza officinalis.</title>
        <authorList>
            <person name="Yuan T."/>
        </authorList>
    </citation>
    <scope>NUCLEOTIDE SEQUENCE [LARGE SCALE GENOMIC DNA]</scope>
    <source>
        <strain evidence="1 2">W44</strain>
    </source>
</reference>
<dbReference type="EMBL" id="QJRY01000001">
    <property type="protein sequence ID" value="PYB77884.1"/>
    <property type="molecule type" value="Genomic_DNA"/>
</dbReference>
<name>A0ABX5NZP7_9HYPH</name>
<protein>
    <recommendedName>
        <fullName evidence="3">DUF3800 domain-containing protein</fullName>
    </recommendedName>
</protein>
<dbReference type="Pfam" id="PF12686">
    <property type="entry name" value="DUF3800"/>
    <property type="match status" value="1"/>
</dbReference>
<evidence type="ECO:0000313" key="1">
    <source>
        <dbReference type="EMBL" id="PYB77884.1"/>
    </source>
</evidence>
<dbReference type="InterPro" id="IPR024524">
    <property type="entry name" value="DUF3800"/>
</dbReference>
<sequence length="281" mass="33594">MAKRHYTIFCDESAQKGRYFSNFYGGALVKSEDRQAIEEILREKQSELNISGEMKWTKITRNYQEKYIEFMSTYFDFVRSGRIRVRIMFTHNYMKAKNLSEDHRENQYFILYYQMIKHAFGFQYCNPNNIDRVFIASMLDQIPHNNEKIEKFRKFISSIENTIQYRGRGIFFPHDDISNVNSHDHSILQGLDIILGSMHFRLNNLHQEKPAGQRLRSKRTIAKETVYNDINRQIRTIHPNFNVGITTGCANGEIDRWFQNYRHWCFKPSEYEIDLNAVKPR</sequence>
<evidence type="ECO:0008006" key="3">
    <source>
        <dbReference type="Google" id="ProtNLM"/>
    </source>
</evidence>
<keyword evidence="2" id="KW-1185">Reference proteome</keyword>
<dbReference type="RefSeq" id="WP_110790307.1">
    <property type="nucleotide sequence ID" value="NZ_QJRY01000001.1"/>
</dbReference>
<dbReference type="Proteomes" id="UP000247536">
    <property type="component" value="Unassembled WGS sequence"/>
</dbReference>